<reference evidence="1" key="1">
    <citation type="journal article" date="2020" name="Stud. Mycol.">
        <title>101 Dothideomycetes genomes: a test case for predicting lifestyles and emergence of pathogens.</title>
        <authorList>
            <person name="Haridas S."/>
            <person name="Albert R."/>
            <person name="Binder M."/>
            <person name="Bloem J."/>
            <person name="Labutti K."/>
            <person name="Salamov A."/>
            <person name="Andreopoulos B."/>
            <person name="Baker S."/>
            <person name="Barry K."/>
            <person name="Bills G."/>
            <person name="Bluhm B."/>
            <person name="Cannon C."/>
            <person name="Castanera R."/>
            <person name="Culley D."/>
            <person name="Daum C."/>
            <person name="Ezra D."/>
            <person name="Gonzalez J."/>
            <person name="Henrissat B."/>
            <person name="Kuo A."/>
            <person name="Liang C."/>
            <person name="Lipzen A."/>
            <person name="Lutzoni F."/>
            <person name="Magnuson J."/>
            <person name="Mondo S."/>
            <person name="Nolan M."/>
            <person name="Ohm R."/>
            <person name="Pangilinan J."/>
            <person name="Park H.-J."/>
            <person name="Ramirez L."/>
            <person name="Alfaro M."/>
            <person name="Sun H."/>
            <person name="Tritt A."/>
            <person name="Yoshinaga Y."/>
            <person name="Zwiers L.-H."/>
            <person name="Turgeon B."/>
            <person name="Goodwin S."/>
            <person name="Spatafora J."/>
            <person name="Crous P."/>
            <person name="Grigoriev I."/>
        </authorList>
    </citation>
    <scope>NUCLEOTIDE SEQUENCE</scope>
    <source>
        <strain evidence="1">CBS 525.71</strain>
    </source>
</reference>
<accession>A0ACB6S597</accession>
<proteinExistence type="predicted"/>
<name>A0ACB6S597_9PLEO</name>
<comment type="caution">
    <text evidence="1">The sequence shown here is derived from an EMBL/GenBank/DDBJ whole genome shotgun (WGS) entry which is preliminary data.</text>
</comment>
<gene>
    <name evidence="1" type="ORF">BU25DRAFT_431080</name>
</gene>
<dbReference type="EMBL" id="MU006714">
    <property type="protein sequence ID" value="KAF2628297.1"/>
    <property type="molecule type" value="Genomic_DNA"/>
</dbReference>
<evidence type="ECO:0000313" key="1">
    <source>
        <dbReference type="EMBL" id="KAF2628297.1"/>
    </source>
</evidence>
<sequence>MGPLEKFLPKNDRYAALLLCDMVLATCFNGYDASIMTVILTDQQFVEYYNVDADWTGTVAVLFIGGTLTSLVGRLWALRISIVVMGIGVIVQSVPTTYDILIFGHLLTGLGFGCVYIVTTLYVAEPAPLMLRGSFPFNIALCVSNLIQLPIGLAFIILNLWYPESPGPDNPGRVLRVLCKLRMGDENSDDVLAEYHELIAAQQACARFDTGYKGIFNLYARSLHQAGGIAALNMYAALIYQSLGCKSQALSINGIQAALQLFGRRALLLAGFAIQATTLLILSSLTNAFPENNNRVAAVVEVAMLFVVDFTYCWSNGPIPPAITTEAILLYPDDSYPAFGSSLLGQTVCLLALTQPWSHFSSQVRRNGYWLLCGLNTMLLISVCFILPETKGVDAVEVDEQERGLGRAEAM</sequence>
<protein>
    <submittedName>
        <fullName evidence="1">MFS general substrate transporter</fullName>
    </submittedName>
</protein>
<dbReference type="Proteomes" id="UP000799754">
    <property type="component" value="Unassembled WGS sequence"/>
</dbReference>
<organism evidence="1 2">
    <name type="scientific">Macroventuria anomochaeta</name>
    <dbReference type="NCBI Taxonomy" id="301207"/>
    <lineage>
        <taxon>Eukaryota</taxon>
        <taxon>Fungi</taxon>
        <taxon>Dikarya</taxon>
        <taxon>Ascomycota</taxon>
        <taxon>Pezizomycotina</taxon>
        <taxon>Dothideomycetes</taxon>
        <taxon>Pleosporomycetidae</taxon>
        <taxon>Pleosporales</taxon>
        <taxon>Pleosporineae</taxon>
        <taxon>Didymellaceae</taxon>
        <taxon>Macroventuria</taxon>
    </lineage>
</organism>
<evidence type="ECO:0000313" key="2">
    <source>
        <dbReference type="Proteomes" id="UP000799754"/>
    </source>
</evidence>
<keyword evidence="2" id="KW-1185">Reference proteome</keyword>